<protein>
    <submittedName>
        <fullName evidence="2">RCG57487</fullName>
    </submittedName>
</protein>
<dbReference type="AlphaFoldDB" id="A6JI29"/>
<organism evidence="2 3">
    <name type="scientific">Rattus norvegicus</name>
    <name type="common">Rat</name>
    <dbReference type="NCBI Taxonomy" id="10116"/>
    <lineage>
        <taxon>Eukaryota</taxon>
        <taxon>Metazoa</taxon>
        <taxon>Chordata</taxon>
        <taxon>Craniata</taxon>
        <taxon>Vertebrata</taxon>
        <taxon>Euteleostomi</taxon>
        <taxon>Mammalia</taxon>
        <taxon>Eutheria</taxon>
        <taxon>Euarchontoglires</taxon>
        <taxon>Glires</taxon>
        <taxon>Rodentia</taxon>
        <taxon>Myomorpha</taxon>
        <taxon>Muroidea</taxon>
        <taxon>Muridae</taxon>
        <taxon>Murinae</taxon>
        <taxon>Rattus</taxon>
    </lineage>
</organism>
<name>A6JI29_RAT</name>
<feature type="region of interest" description="Disordered" evidence="1">
    <location>
        <begin position="49"/>
        <end position="78"/>
    </location>
</feature>
<dbReference type="Proteomes" id="UP000234681">
    <property type="component" value="Chromosome 1"/>
</dbReference>
<gene>
    <name evidence="2" type="ORF">rCG_57487</name>
</gene>
<dbReference type="EMBL" id="CH473986">
    <property type="protein sequence ID" value="EDL94503.1"/>
    <property type="molecule type" value="Genomic_DNA"/>
</dbReference>
<evidence type="ECO:0000256" key="1">
    <source>
        <dbReference type="SAM" id="MobiDB-lite"/>
    </source>
</evidence>
<proteinExistence type="predicted"/>
<reference evidence="3" key="1">
    <citation type="submission" date="2005-09" db="EMBL/GenBank/DDBJ databases">
        <authorList>
            <person name="Mural R.J."/>
            <person name="Li P.W."/>
            <person name="Adams M.D."/>
            <person name="Amanatides P.G."/>
            <person name="Baden-Tillson H."/>
            <person name="Barnstead M."/>
            <person name="Chin S.H."/>
            <person name="Dew I."/>
            <person name="Evans C.A."/>
            <person name="Ferriera S."/>
            <person name="Flanigan M."/>
            <person name="Fosler C."/>
            <person name="Glodek A."/>
            <person name="Gu Z."/>
            <person name="Holt R.A."/>
            <person name="Jennings D."/>
            <person name="Kraft C.L."/>
            <person name="Lu F."/>
            <person name="Nguyen T."/>
            <person name="Nusskern D.R."/>
            <person name="Pfannkoch C.M."/>
            <person name="Sitter C."/>
            <person name="Sutton G.G."/>
            <person name="Venter J.C."/>
            <person name="Wang Z."/>
            <person name="Woodage T."/>
            <person name="Zheng X.H."/>
            <person name="Zhong F."/>
        </authorList>
    </citation>
    <scope>NUCLEOTIDE SEQUENCE [LARGE SCALE GENOMIC DNA]</scope>
    <source>
        <strain>BN</strain>
        <strain evidence="3">Sprague-Dawley</strain>
    </source>
</reference>
<evidence type="ECO:0000313" key="2">
    <source>
        <dbReference type="EMBL" id="EDL94503.1"/>
    </source>
</evidence>
<feature type="compositionally biased region" description="Basic and acidic residues" evidence="1">
    <location>
        <begin position="51"/>
        <end position="63"/>
    </location>
</feature>
<evidence type="ECO:0000313" key="3">
    <source>
        <dbReference type="Proteomes" id="UP000234681"/>
    </source>
</evidence>
<sequence>MVFSCIFEDVPVQRELGLHGLGMQRDTDVHGPPTHPQGTLSEIRAQIQTPRQDHMITQREIPAKTRGRQAQKKPTSPHPFVHKSWFSVREENSILSHLILGILSWLPCGLLRIPRF</sequence>
<accession>A6JI29</accession>